<keyword evidence="3" id="KW-1185">Reference proteome</keyword>
<protein>
    <submittedName>
        <fullName evidence="2">DUF4199 domain-containing protein</fullName>
    </submittedName>
</protein>
<feature type="transmembrane region" description="Helical" evidence="1">
    <location>
        <begin position="20"/>
        <end position="38"/>
    </location>
</feature>
<evidence type="ECO:0000313" key="3">
    <source>
        <dbReference type="Proteomes" id="UP000644147"/>
    </source>
</evidence>
<dbReference type="EMBL" id="JAEHFX010000002">
    <property type="protein sequence ID" value="MBK0402148.1"/>
    <property type="molecule type" value="Genomic_DNA"/>
</dbReference>
<accession>A0ABS1BY99</accession>
<feature type="transmembrane region" description="Helical" evidence="1">
    <location>
        <begin position="45"/>
        <end position="65"/>
    </location>
</feature>
<feature type="transmembrane region" description="Helical" evidence="1">
    <location>
        <begin position="77"/>
        <end position="101"/>
    </location>
</feature>
<organism evidence="2 3">
    <name type="scientific">Adhaeribacter terrigena</name>
    <dbReference type="NCBI Taxonomy" id="2793070"/>
    <lineage>
        <taxon>Bacteria</taxon>
        <taxon>Pseudomonadati</taxon>
        <taxon>Bacteroidota</taxon>
        <taxon>Cytophagia</taxon>
        <taxon>Cytophagales</taxon>
        <taxon>Hymenobacteraceae</taxon>
        <taxon>Adhaeribacter</taxon>
    </lineage>
</organism>
<comment type="caution">
    <text evidence="2">The sequence shown here is derived from an EMBL/GenBank/DDBJ whole genome shotgun (WGS) entry which is preliminary data.</text>
</comment>
<sequence>MNETLNEQKTVTISATAVRYGLIVGLICVIYSLILSLADLSMNRWLSSISYLFIIAGMVMAFKYFKAHNGGFMSYGQGLGIGTLMSLIAGFITSVFMFIYVKFIDTTIMDKAMDMQRIEMENRGMSDAEIDQAMEMAGKFAGPEMVLIGGTFGFLFIGFIIALIVSAIMKHTRPEFE</sequence>
<keyword evidence="1" id="KW-1133">Transmembrane helix</keyword>
<dbReference type="Proteomes" id="UP000644147">
    <property type="component" value="Unassembled WGS sequence"/>
</dbReference>
<gene>
    <name evidence="2" type="ORF">I5M27_04080</name>
</gene>
<feature type="transmembrane region" description="Helical" evidence="1">
    <location>
        <begin position="146"/>
        <end position="169"/>
    </location>
</feature>
<reference evidence="2 3" key="1">
    <citation type="submission" date="2020-12" db="EMBL/GenBank/DDBJ databases">
        <title>Bacterial novel species Adhaeribacter sp. BT258 isolated from soil.</title>
        <authorList>
            <person name="Jung H.-Y."/>
        </authorList>
    </citation>
    <scope>NUCLEOTIDE SEQUENCE [LARGE SCALE GENOMIC DNA]</scope>
    <source>
        <strain evidence="2 3">BT258</strain>
    </source>
</reference>
<dbReference type="Pfam" id="PF13858">
    <property type="entry name" value="DUF4199"/>
    <property type="match status" value="1"/>
</dbReference>
<evidence type="ECO:0000256" key="1">
    <source>
        <dbReference type="SAM" id="Phobius"/>
    </source>
</evidence>
<dbReference type="InterPro" id="IPR025250">
    <property type="entry name" value="DUF4199"/>
</dbReference>
<name>A0ABS1BY99_9BACT</name>
<keyword evidence="1" id="KW-0472">Membrane</keyword>
<proteinExistence type="predicted"/>
<evidence type="ECO:0000313" key="2">
    <source>
        <dbReference type="EMBL" id="MBK0402148.1"/>
    </source>
</evidence>
<keyword evidence="1" id="KW-0812">Transmembrane</keyword>